<keyword evidence="2" id="KW-1185">Reference proteome</keyword>
<gene>
    <name evidence="1" type="ORF">SAMN06265379_103281</name>
</gene>
<dbReference type="RefSeq" id="WP_142532978.1">
    <property type="nucleotide sequence ID" value="NZ_FXTB01000003.1"/>
</dbReference>
<dbReference type="OrthoDB" id="9794241at2"/>
<dbReference type="NCBIfam" id="TIGR02453">
    <property type="entry name" value="TIGR02453 family protein"/>
    <property type="match status" value="1"/>
</dbReference>
<dbReference type="Pfam" id="PF09365">
    <property type="entry name" value="DUF2461"/>
    <property type="match status" value="1"/>
</dbReference>
<dbReference type="AlphaFoldDB" id="A0A521CLZ0"/>
<evidence type="ECO:0000313" key="1">
    <source>
        <dbReference type="EMBL" id="SMO60462.1"/>
    </source>
</evidence>
<dbReference type="PANTHER" id="PTHR36452:SF1">
    <property type="entry name" value="DUF2461 DOMAIN-CONTAINING PROTEIN"/>
    <property type="match status" value="1"/>
</dbReference>
<evidence type="ECO:0000313" key="2">
    <source>
        <dbReference type="Proteomes" id="UP000319040"/>
    </source>
</evidence>
<dbReference type="EMBL" id="FXTB01000003">
    <property type="protein sequence ID" value="SMO60462.1"/>
    <property type="molecule type" value="Genomic_DNA"/>
</dbReference>
<dbReference type="Proteomes" id="UP000319040">
    <property type="component" value="Unassembled WGS sequence"/>
</dbReference>
<reference evidence="1 2" key="1">
    <citation type="submission" date="2017-05" db="EMBL/GenBank/DDBJ databases">
        <authorList>
            <person name="Varghese N."/>
            <person name="Submissions S."/>
        </authorList>
    </citation>
    <scope>NUCLEOTIDE SEQUENCE [LARGE SCALE GENOMIC DNA]</scope>
    <source>
        <strain evidence="1 2">DSM 27040</strain>
    </source>
</reference>
<accession>A0A521CLZ0</accession>
<dbReference type="PIRSF" id="PIRSF028451">
    <property type="entry name" value="UCP028451"/>
    <property type="match status" value="1"/>
</dbReference>
<dbReference type="InterPro" id="IPR015996">
    <property type="entry name" value="UCP028451"/>
</dbReference>
<sequence>MIPKEIFDFLVELSVNNNRDWFNNNKPKYQSAKEAFEQYIDQLIATLHGIDRSIGHPDAKDCTFRIFRDVRFAKNKQPYKNNFGAYIAHGGRKSPYAGYYFHMEPDNSFVGGGLYNPEPQILRSVREHIIKNADEYRQIIDNKKFKSIFNEIHGEKLKTAPKGFDKNDANIELIRYKSYAAITPLSDEQIRAKNIDKKIIDIFTVLKPLNDFINRGVKKALV</sequence>
<dbReference type="InterPro" id="IPR012808">
    <property type="entry name" value="CHP02453"/>
</dbReference>
<organism evidence="1 2">
    <name type="scientific">Saccharicrinis carchari</name>
    <dbReference type="NCBI Taxonomy" id="1168039"/>
    <lineage>
        <taxon>Bacteria</taxon>
        <taxon>Pseudomonadati</taxon>
        <taxon>Bacteroidota</taxon>
        <taxon>Bacteroidia</taxon>
        <taxon>Marinilabiliales</taxon>
        <taxon>Marinilabiliaceae</taxon>
        <taxon>Saccharicrinis</taxon>
    </lineage>
</organism>
<protein>
    <submittedName>
        <fullName evidence="1">TIGR02453 family protein</fullName>
    </submittedName>
</protein>
<dbReference type="PANTHER" id="PTHR36452">
    <property type="entry name" value="CHROMOSOME 12, WHOLE GENOME SHOTGUN SEQUENCE"/>
    <property type="match status" value="1"/>
</dbReference>
<proteinExistence type="predicted"/>
<name>A0A521CLZ0_SACCC</name>